<keyword evidence="14" id="KW-1185">Reference proteome</keyword>
<comment type="subunit">
    <text evidence="3">Monomer.</text>
</comment>
<dbReference type="InterPro" id="IPR004565">
    <property type="entry name" value="OM_lipoprot_LolB"/>
</dbReference>
<dbReference type="STRING" id="161398.PP2015_2637"/>
<dbReference type="Pfam" id="PF03550">
    <property type="entry name" value="LolB"/>
    <property type="match status" value="1"/>
</dbReference>
<dbReference type="EMBL" id="CP013187">
    <property type="protein sequence ID" value="ALO43125.1"/>
    <property type="molecule type" value="Genomic_DNA"/>
</dbReference>
<evidence type="ECO:0000313" key="13">
    <source>
        <dbReference type="EMBL" id="ALO43125.1"/>
    </source>
</evidence>
<dbReference type="PATRIC" id="fig|161398.10.peg.2693"/>
<dbReference type="AlphaFoldDB" id="A0A0S2K4Y3"/>
<evidence type="ECO:0000256" key="6">
    <source>
        <dbReference type="ARBA" id="ARBA00022729"/>
    </source>
</evidence>
<keyword evidence="12 13" id="KW-0449">Lipoprotein</keyword>
<evidence type="ECO:0000256" key="1">
    <source>
        <dbReference type="ARBA" id="ARBA00004459"/>
    </source>
</evidence>
<evidence type="ECO:0000256" key="11">
    <source>
        <dbReference type="ARBA" id="ARBA00023237"/>
    </source>
</evidence>
<keyword evidence="5" id="KW-0813">Transport</keyword>
<proteinExistence type="inferred from homology"/>
<evidence type="ECO:0000256" key="5">
    <source>
        <dbReference type="ARBA" id="ARBA00022448"/>
    </source>
</evidence>
<keyword evidence="11" id="KW-0998">Cell outer membrane</keyword>
<gene>
    <name evidence="13" type="ORF">PP2015_2637</name>
</gene>
<comment type="similarity">
    <text evidence="2">Belongs to the LolB family.</text>
</comment>
<evidence type="ECO:0000256" key="12">
    <source>
        <dbReference type="ARBA" id="ARBA00023288"/>
    </source>
</evidence>
<accession>A0A0S2K4Y3</accession>
<evidence type="ECO:0000256" key="4">
    <source>
        <dbReference type="ARBA" id="ARBA00016202"/>
    </source>
</evidence>
<dbReference type="InterPro" id="IPR029046">
    <property type="entry name" value="LolA/LolB/LppX"/>
</dbReference>
<dbReference type="Gene3D" id="2.50.20.10">
    <property type="entry name" value="Lipoprotein localisation LolA/LolB/LppX"/>
    <property type="match status" value="1"/>
</dbReference>
<evidence type="ECO:0000256" key="8">
    <source>
        <dbReference type="ARBA" id="ARBA00023136"/>
    </source>
</evidence>
<keyword evidence="7" id="KW-0653">Protein transport</keyword>
<evidence type="ECO:0000256" key="7">
    <source>
        <dbReference type="ARBA" id="ARBA00022927"/>
    </source>
</evidence>
<dbReference type="KEGG" id="pphe:PP2015_2637"/>
<protein>
    <recommendedName>
        <fullName evidence="4">Outer-membrane lipoprotein LolB</fullName>
    </recommendedName>
</protein>
<reference evidence="13 14" key="1">
    <citation type="submission" date="2015-11" db="EMBL/GenBank/DDBJ databases">
        <authorList>
            <person name="Zhang Y."/>
            <person name="Guo Z."/>
        </authorList>
    </citation>
    <scope>NUCLEOTIDE SEQUENCE [LARGE SCALE GENOMIC DNA]</scope>
    <source>
        <strain evidence="13 14">KCTC 12086</strain>
    </source>
</reference>
<comment type="subcellular location">
    <subcellularLocation>
        <location evidence="1">Cell outer membrane</location>
        <topology evidence="1">Lipid-anchor</topology>
    </subcellularLocation>
</comment>
<evidence type="ECO:0000256" key="10">
    <source>
        <dbReference type="ARBA" id="ARBA00023186"/>
    </source>
</evidence>
<dbReference type="PROSITE" id="PS51257">
    <property type="entry name" value="PROKAR_LIPOPROTEIN"/>
    <property type="match status" value="1"/>
</dbReference>
<dbReference type="SUPFAM" id="SSF89392">
    <property type="entry name" value="Prokaryotic lipoproteins and lipoprotein localization factors"/>
    <property type="match status" value="1"/>
</dbReference>
<keyword evidence="10" id="KW-0143">Chaperone</keyword>
<keyword evidence="8" id="KW-0472">Membrane</keyword>
<dbReference type="NCBIfam" id="TIGR00548">
    <property type="entry name" value="lolB"/>
    <property type="match status" value="1"/>
</dbReference>
<evidence type="ECO:0000256" key="3">
    <source>
        <dbReference type="ARBA" id="ARBA00011245"/>
    </source>
</evidence>
<sequence>MERKEQHLKQIHLILLMFFLFISGCAQRITEQDAPQTDWRSQLEAQKNWKASGKVAFIAPNDRQSVNFNWQLKSGRQHLILSSFIGTQLLELVEHENHSEMAYQDEQYIDQSSSELIARLSGFQLPFEKAPLWLTGAIRSDNNQYDPQSRLKSAKWTDEQGKTWFINYQSYQRVDDFWVPKRISLSQDKLRIKIQLNSWQFNNE</sequence>
<name>A0A0S2K4Y3_9GAMM</name>
<keyword evidence="9" id="KW-0564">Palmitate</keyword>
<dbReference type="CDD" id="cd16326">
    <property type="entry name" value="LolB"/>
    <property type="match status" value="1"/>
</dbReference>
<evidence type="ECO:0000313" key="14">
    <source>
        <dbReference type="Proteomes" id="UP000061457"/>
    </source>
</evidence>
<organism evidence="13 14">
    <name type="scientific">Pseudoalteromonas phenolica</name>
    <dbReference type="NCBI Taxonomy" id="161398"/>
    <lineage>
        <taxon>Bacteria</taxon>
        <taxon>Pseudomonadati</taxon>
        <taxon>Pseudomonadota</taxon>
        <taxon>Gammaproteobacteria</taxon>
        <taxon>Alteromonadales</taxon>
        <taxon>Pseudoalteromonadaceae</taxon>
        <taxon>Pseudoalteromonas</taxon>
    </lineage>
</organism>
<dbReference type="Proteomes" id="UP000061457">
    <property type="component" value="Chromosome I"/>
</dbReference>
<keyword evidence="6" id="KW-0732">Signal</keyword>
<dbReference type="GO" id="GO:0015031">
    <property type="term" value="P:protein transport"/>
    <property type="evidence" value="ECO:0007669"/>
    <property type="project" value="UniProtKB-KW"/>
</dbReference>
<evidence type="ECO:0000256" key="2">
    <source>
        <dbReference type="ARBA" id="ARBA00009696"/>
    </source>
</evidence>
<dbReference type="GO" id="GO:0009279">
    <property type="term" value="C:cell outer membrane"/>
    <property type="evidence" value="ECO:0007669"/>
    <property type="project" value="UniProtKB-SubCell"/>
</dbReference>
<evidence type="ECO:0000256" key="9">
    <source>
        <dbReference type="ARBA" id="ARBA00023139"/>
    </source>
</evidence>
<dbReference type="OrthoDB" id="9797618at2"/>